<evidence type="ECO:0000313" key="2">
    <source>
        <dbReference type="EMBL" id="KZO92506.1"/>
    </source>
</evidence>
<dbReference type="InterPro" id="IPR000719">
    <property type="entry name" value="Prot_kinase_dom"/>
</dbReference>
<dbReference type="SUPFAM" id="SSF56112">
    <property type="entry name" value="Protein kinase-like (PK-like)"/>
    <property type="match status" value="1"/>
</dbReference>
<dbReference type="EMBL" id="KV417310">
    <property type="protein sequence ID" value="KZO92506.1"/>
    <property type="molecule type" value="Genomic_DNA"/>
</dbReference>
<dbReference type="AlphaFoldDB" id="A0A167ICD7"/>
<evidence type="ECO:0000313" key="3">
    <source>
        <dbReference type="Proteomes" id="UP000076738"/>
    </source>
</evidence>
<dbReference type="Gene3D" id="1.10.510.10">
    <property type="entry name" value="Transferase(Phosphotransferase) domain 1"/>
    <property type="match status" value="1"/>
</dbReference>
<dbReference type="InterPro" id="IPR011009">
    <property type="entry name" value="Kinase-like_dom_sf"/>
</dbReference>
<proteinExistence type="predicted"/>
<evidence type="ECO:0000259" key="1">
    <source>
        <dbReference type="PROSITE" id="PS50011"/>
    </source>
</evidence>
<dbReference type="GO" id="GO:0005524">
    <property type="term" value="F:ATP binding"/>
    <property type="evidence" value="ECO:0007669"/>
    <property type="project" value="InterPro"/>
</dbReference>
<dbReference type="Proteomes" id="UP000076738">
    <property type="component" value="Unassembled WGS sequence"/>
</dbReference>
<accession>A0A167ICD7</accession>
<dbReference type="OrthoDB" id="26722at2759"/>
<dbReference type="GO" id="GO:0004672">
    <property type="term" value="F:protein kinase activity"/>
    <property type="evidence" value="ECO:0007669"/>
    <property type="project" value="InterPro"/>
</dbReference>
<name>A0A167ICD7_CALVF</name>
<dbReference type="PROSITE" id="PS50011">
    <property type="entry name" value="PROTEIN_KINASE_DOM"/>
    <property type="match status" value="1"/>
</dbReference>
<reference evidence="2 3" key="1">
    <citation type="journal article" date="2016" name="Mol. Biol. Evol.">
        <title>Comparative Genomics of Early-Diverging Mushroom-Forming Fungi Provides Insights into the Origins of Lignocellulose Decay Capabilities.</title>
        <authorList>
            <person name="Nagy L.G."/>
            <person name="Riley R."/>
            <person name="Tritt A."/>
            <person name="Adam C."/>
            <person name="Daum C."/>
            <person name="Floudas D."/>
            <person name="Sun H."/>
            <person name="Yadav J.S."/>
            <person name="Pangilinan J."/>
            <person name="Larsson K.H."/>
            <person name="Matsuura K."/>
            <person name="Barry K."/>
            <person name="Labutti K."/>
            <person name="Kuo R."/>
            <person name="Ohm R.A."/>
            <person name="Bhattacharya S.S."/>
            <person name="Shirouzu T."/>
            <person name="Yoshinaga Y."/>
            <person name="Martin F.M."/>
            <person name="Grigoriev I.V."/>
            <person name="Hibbett D.S."/>
        </authorList>
    </citation>
    <scope>NUCLEOTIDE SEQUENCE [LARGE SCALE GENOMIC DNA]</scope>
    <source>
        <strain evidence="2 3">TUFC12733</strain>
    </source>
</reference>
<sequence length="243" mass="26730">MYRGRNKAKSTSDLAIPDRCCFSRCSDHGCGPNLHLPTLAITPSIVLSPAISSCCCLKDYGDFELVEVSVLLGECCYDWSLDKGIFELFPAWANMNGMLALERGAQQVANGGFARVFRTRTKTGGLVAVKVFFDHKRPPARALELSVREAFTWHRIVHPNIVPLLGIADYAKICPGGFPQLCLVSPWISDGNIMEYLKANPGVSPLPLIQEAGMEDEVGTTSSGFNGNARWLAFELRNEVYKE</sequence>
<gene>
    <name evidence="2" type="ORF">CALVIDRAFT_530145</name>
</gene>
<dbReference type="STRING" id="1330018.A0A167ICD7"/>
<protein>
    <recommendedName>
        <fullName evidence="1">Protein kinase domain-containing protein</fullName>
    </recommendedName>
</protein>
<organism evidence="2 3">
    <name type="scientific">Calocera viscosa (strain TUFC12733)</name>
    <dbReference type="NCBI Taxonomy" id="1330018"/>
    <lineage>
        <taxon>Eukaryota</taxon>
        <taxon>Fungi</taxon>
        <taxon>Dikarya</taxon>
        <taxon>Basidiomycota</taxon>
        <taxon>Agaricomycotina</taxon>
        <taxon>Dacrymycetes</taxon>
        <taxon>Dacrymycetales</taxon>
        <taxon>Dacrymycetaceae</taxon>
        <taxon>Calocera</taxon>
    </lineage>
</organism>
<keyword evidence="3" id="KW-1185">Reference proteome</keyword>
<feature type="domain" description="Protein kinase" evidence="1">
    <location>
        <begin position="102"/>
        <end position="243"/>
    </location>
</feature>